<dbReference type="PROSITE" id="PS00678">
    <property type="entry name" value="WD_REPEATS_1"/>
    <property type="match status" value="1"/>
</dbReference>
<dbReference type="VEuPathDB" id="TrichDB:TVAGG3_0433370"/>
<evidence type="ECO:0000256" key="2">
    <source>
        <dbReference type="ARBA" id="ARBA00022574"/>
    </source>
</evidence>
<dbReference type="eggNOG" id="KOG0294">
    <property type="taxonomic scope" value="Eukaryota"/>
</dbReference>
<dbReference type="PRINTS" id="PR00320">
    <property type="entry name" value="GPROTEINBRPT"/>
</dbReference>
<dbReference type="Proteomes" id="UP000001542">
    <property type="component" value="Unassembled WGS sequence"/>
</dbReference>
<evidence type="ECO:0000256" key="4">
    <source>
        <dbReference type="PROSITE-ProRule" id="PRU00221"/>
    </source>
</evidence>
<evidence type="ECO:0000256" key="3">
    <source>
        <dbReference type="ARBA" id="ARBA00022737"/>
    </source>
</evidence>
<dbReference type="SUPFAM" id="SSF50978">
    <property type="entry name" value="WD40 repeat-like"/>
    <property type="match status" value="1"/>
</dbReference>
<proteinExistence type="predicted"/>
<feature type="repeat" description="WD" evidence="4">
    <location>
        <begin position="124"/>
        <end position="165"/>
    </location>
</feature>
<dbReference type="InterPro" id="IPR015943">
    <property type="entry name" value="WD40/YVTN_repeat-like_dom_sf"/>
</dbReference>
<dbReference type="PANTHER" id="PTHR44675:SF1">
    <property type="entry name" value="P21-ACTIVATED PROTEIN KINASE-INTERACTING PROTEIN 1"/>
    <property type="match status" value="1"/>
</dbReference>
<dbReference type="KEGG" id="tva:4746731"/>
<dbReference type="InterPro" id="IPR020472">
    <property type="entry name" value="WD40_PAC1"/>
</dbReference>
<dbReference type="InterPro" id="IPR001680">
    <property type="entry name" value="WD40_rpt"/>
</dbReference>
<dbReference type="PANTHER" id="PTHR44675">
    <property type="entry name" value="PAK1 INTERACTING PROTEIN 1"/>
    <property type="match status" value="1"/>
</dbReference>
<dbReference type="AlphaFoldDB" id="A2G1A6"/>
<dbReference type="PROSITE" id="PS50294">
    <property type="entry name" value="WD_REPEATS_REGION"/>
    <property type="match status" value="2"/>
</dbReference>
<dbReference type="Gene3D" id="2.130.10.10">
    <property type="entry name" value="YVTN repeat-like/Quinoprotein amine dehydrogenase"/>
    <property type="match status" value="1"/>
</dbReference>
<dbReference type="OrthoDB" id="308449at2759"/>
<dbReference type="InParanoid" id="A2G1A6"/>
<gene>
    <name evidence="5" type="ORF">TVAG_323000</name>
</gene>
<dbReference type="VEuPathDB" id="TrichDB:TVAG_323000"/>
<dbReference type="SMR" id="A2G1A6"/>
<keyword evidence="2 4" id="KW-0853">WD repeat</keyword>
<dbReference type="RefSeq" id="XP_001301994.1">
    <property type="nucleotide sequence ID" value="XM_001301993.1"/>
</dbReference>
<dbReference type="GO" id="GO:0004860">
    <property type="term" value="F:protein kinase inhibitor activity"/>
    <property type="evidence" value="ECO:0000318"/>
    <property type="project" value="GO_Central"/>
</dbReference>
<dbReference type="InterPro" id="IPR051959">
    <property type="entry name" value="PAK1-Kinase_Regulator"/>
</dbReference>
<accession>A2G1A6</accession>
<evidence type="ECO:0000313" key="6">
    <source>
        <dbReference type="Proteomes" id="UP000001542"/>
    </source>
</evidence>
<dbReference type="OMA" id="QGSIKCM"/>
<keyword evidence="1" id="KW-0690">Ribosome biogenesis</keyword>
<dbReference type="SMART" id="SM00320">
    <property type="entry name" value="WD40"/>
    <property type="match status" value="4"/>
</dbReference>
<evidence type="ECO:0000256" key="1">
    <source>
        <dbReference type="ARBA" id="ARBA00022517"/>
    </source>
</evidence>
<protein>
    <submittedName>
        <fullName evidence="5">Uncharacterized protein</fullName>
    </submittedName>
</protein>
<dbReference type="FunCoup" id="A2G1A6">
    <property type="interactions" value="349"/>
</dbReference>
<dbReference type="STRING" id="5722.A2G1A6"/>
<reference evidence="5" key="2">
    <citation type="journal article" date="2007" name="Science">
        <title>Draft genome sequence of the sexually transmitted pathogen Trichomonas vaginalis.</title>
        <authorList>
            <person name="Carlton J.M."/>
            <person name="Hirt R.P."/>
            <person name="Silva J.C."/>
            <person name="Delcher A.L."/>
            <person name="Schatz M."/>
            <person name="Zhao Q."/>
            <person name="Wortman J.R."/>
            <person name="Bidwell S.L."/>
            <person name="Alsmark U.C.M."/>
            <person name="Besteiro S."/>
            <person name="Sicheritz-Ponten T."/>
            <person name="Noel C.J."/>
            <person name="Dacks J.B."/>
            <person name="Foster P.G."/>
            <person name="Simillion C."/>
            <person name="Van de Peer Y."/>
            <person name="Miranda-Saavedra D."/>
            <person name="Barton G.J."/>
            <person name="Westrop G.D."/>
            <person name="Mueller S."/>
            <person name="Dessi D."/>
            <person name="Fiori P.L."/>
            <person name="Ren Q."/>
            <person name="Paulsen I."/>
            <person name="Zhang H."/>
            <person name="Bastida-Corcuera F.D."/>
            <person name="Simoes-Barbosa A."/>
            <person name="Brown M.T."/>
            <person name="Hayes R.D."/>
            <person name="Mukherjee M."/>
            <person name="Okumura C.Y."/>
            <person name="Schneider R."/>
            <person name="Smith A.J."/>
            <person name="Vanacova S."/>
            <person name="Villalvazo M."/>
            <person name="Haas B.J."/>
            <person name="Pertea M."/>
            <person name="Feldblyum T.V."/>
            <person name="Utterback T.R."/>
            <person name="Shu C.L."/>
            <person name="Osoegawa K."/>
            <person name="de Jong P.J."/>
            <person name="Hrdy I."/>
            <person name="Horvathova L."/>
            <person name="Zubacova Z."/>
            <person name="Dolezal P."/>
            <person name="Malik S.B."/>
            <person name="Logsdon J.M. Jr."/>
            <person name="Henze K."/>
            <person name="Gupta A."/>
            <person name="Wang C.C."/>
            <person name="Dunne R.L."/>
            <person name="Upcroft J.A."/>
            <person name="Upcroft P."/>
            <person name="White O."/>
            <person name="Salzberg S.L."/>
            <person name="Tang P."/>
            <person name="Chiu C.-H."/>
            <person name="Lee Y.-S."/>
            <person name="Embley T.M."/>
            <person name="Coombs G.H."/>
            <person name="Mottram J.C."/>
            <person name="Tachezy J."/>
            <person name="Fraser-Liggett C.M."/>
            <person name="Johnson P.J."/>
        </authorList>
    </citation>
    <scope>NUCLEOTIDE SEQUENCE [LARGE SCALE GENOMIC DNA]</scope>
    <source>
        <strain evidence="5">G3</strain>
    </source>
</reference>
<dbReference type="GO" id="GO:0000463">
    <property type="term" value="P:maturation of LSU-rRNA from tricistronic rRNA transcript (SSU-rRNA, 5.8S rRNA, LSU-rRNA)"/>
    <property type="evidence" value="ECO:0000318"/>
    <property type="project" value="GO_Central"/>
</dbReference>
<reference evidence="5" key="1">
    <citation type="submission" date="2006-10" db="EMBL/GenBank/DDBJ databases">
        <authorList>
            <person name="Amadeo P."/>
            <person name="Zhao Q."/>
            <person name="Wortman J."/>
            <person name="Fraser-Liggett C."/>
            <person name="Carlton J."/>
        </authorList>
    </citation>
    <scope>NUCLEOTIDE SEQUENCE</scope>
    <source>
        <strain evidence="5">G3</strain>
    </source>
</reference>
<name>A2G1A6_TRIV3</name>
<organism evidence="5 6">
    <name type="scientific">Trichomonas vaginalis (strain ATCC PRA-98 / G3)</name>
    <dbReference type="NCBI Taxonomy" id="412133"/>
    <lineage>
        <taxon>Eukaryota</taxon>
        <taxon>Metamonada</taxon>
        <taxon>Parabasalia</taxon>
        <taxon>Trichomonadida</taxon>
        <taxon>Trichomonadidae</taxon>
        <taxon>Trichomonas</taxon>
    </lineage>
</organism>
<dbReference type="InterPro" id="IPR036322">
    <property type="entry name" value="WD40_repeat_dom_sf"/>
</dbReference>
<dbReference type="PROSITE" id="PS50082">
    <property type="entry name" value="WD_REPEATS_2"/>
    <property type="match status" value="2"/>
</dbReference>
<sequence length="304" mass="33676">MSEEQLIGVISVGSYEGLLSSWRITRTTANGNDEYAAKISFRTSPHDGSIRSLKSSGKILASGGYDGSVALFDIVNNKKVGSLIQHEDSVDDIDFYENSYIATGSADKTICLWRTKDWALVKQFKGHTASVNSLATASCGKFMLSVGRDAAVRMWDLMRAHNARTRKLPMIPSIIRFANTDEKFIIVVGRSAIVINGITENTEAEYKTESNIMTICVDGDDLWIGCVDGTIYGYNLLDNKFYGVYNITDKRIKYMKAEGGYITVLTAEGNVIFGNIDENKDINTILTWKVDTRITCGDFAIFKN</sequence>
<keyword evidence="3" id="KW-0677">Repeat</keyword>
<feature type="repeat" description="WD" evidence="4">
    <location>
        <begin position="83"/>
        <end position="123"/>
    </location>
</feature>
<dbReference type="Pfam" id="PF00400">
    <property type="entry name" value="WD40"/>
    <property type="match status" value="3"/>
</dbReference>
<evidence type="ECO:0000313" key="5">
    <source>
        <dbReference type="EMBL" id="EAX89064.1"/>
    </source>
</evidence>
<dbReference type="InterPro" id="IPR019775">
    <property type="entry name" value="WD40_repeat_CS"/>
</dbReference>
<keyword evidence="6" id="KW-1185">Reference proteome</keyword>
<dbReference type="GO" id="GO:0005730">
    <property type="term" value="C:nucleolus"/>
    <property type="evidence" value="ECO:0000318"/>
    <property type="project" value="GO_Central"/>
</dbReference>
<dbReference type="EMBL" id="DS114238">
    <property type="protein sequence ID" value="EAX89064.1"/>
    <property type="molecule type" value="Genomic_DNA"/>
</dbReference>